<feature type="transmembrane region" description="Helical" evidence="1">
    <location>
        <begin position="26"/>
        <end position="46"/>
    </location>
</feature>
<keyword evidence="1" id="KW-0812">Transmembrane</keyword>
<feature type="transmembrane region" description="Helical" evidence="1">
    <location>
        <begin position="100"/>
        <end position="119"/>
    </location>
</feature>
<feature type="transmembrane region" description="Helical" evidence="1">
    <location>
        <begin position="202"/>
        <end position="227"/>
    </location>
</feature>
<dbReference type="InterPro" id="IPR018817">
    <property type="entry name" value="7TM_GPCR_serpentine_rcpt_Srz"/>
</dbReference>
<reference evidence="2" key="1">
    <citation type="submission" date="2022-11" db="EMBL/GenBank/DDBJ databases">
        <authorList>
            <person name="Kikuchi T."/>
        </authorList>
    </citation>
    <scope>NUCLEOTIDE SEQUENCE</scope>
    <source>
        <strain evidence="2">PS1010</strain>
    </source>
</reference>
<comment type="caution">
    <text evidence="2">The sequence shown here is derived from an EMBL/GenBank/DDBJ whole genome shotgun (WGS) entry which is preliminary data.</text>
</comment>
<keyword evidence="3" id="KW-1185">Reference proteome</keyword>
<gene>
    <name evidence="2" type="ORF">CAMP_LOCUS5225</name>
</gene>
<dbReference type="AlphaFoldDB" id="A0A9P1IDF3"/>
<dbReference type="Proteomes" id="UP001152747">
    <property type="component" value="Unassembled WGS sequence"/>
</dbReference>
<evidence type="ECO:0000256" key="1">
    <source>
        <dbReference type="SAM" id="Phobius"/>
    </source>
</evidence>
<dbReference type="Pfam" id="PF10325">
    <property type="entry name" value="7TM_GPCR_Srz"/>
    <property type="match status" value="1"/>
</dbReference>
<organism evidence="2 3">
    <name type="scientific">Caenorhabditis angaria</name>
    <dbReference type="NCBI Taxonomy" id="860376"/>
    <lineage>
        <taxon>Eukaryota</taxon>
        <taxon>Metazoa</taxon>
        <taxon>Ecdysozoa</taxon>
        <taxon>Nematoda</taxon>
        <taxon>Chromadorea</taxon>
        <taxon>Rhabditida</taxon>
        <taxon>Rhabditina</taxon>
        <taxon>Rhabditomorpha</taxon>
        <taxon>Rhabditoidea</taxon>
        <taxon>Rhabditidae</taxon>
        <taxon>Peloderinae</taxon>
        <taxon>Caenorhabditis</taxon>
    </lineage>
</organism>
<evidence type="ECO:0000313" key="3">
    <source>
        <dbReference type="Proteomes" id="UP001152747"/>
    </source>
</evidence>
<protein>
    <submittedName>
        <fullName evidence="2">Uncharacterized protein</fullName>
    </submittedName>
</protein>
<name>A0A9P1IDF3_9PELO</name>
<sequence>MNLTSITNILILFDESLTDNLEEDRILNNFAKICCIFVALTTYFYYKQCKINRKLNRFPAVQQTLTHISYITILPSITCCMVFAHFMINILKSLDINPSYFEYFTIFLSFGAAGLIIIYRFLMLHLLDVFIIVLTAQRVVVIYLSPNKQFLVKQKYMNWYIRIIWGFSIITTFFQVVGIELWSKFISKVTSSDRELLVLSYYLQHICSIFAILLCSFLYFSLFWYLFKQRSERLLSLPETAFLYEGLPLLITRVIFLSKVFKTDIKTGEFMNYEIRFIIISNALVQFTSVFNFNSLRQFHGWILKFVIFHSNVISVSDVSQSS</sequence>
<keyword evidence="1" id="KW-0472">Membrane</keyword>
<feature type="transmembrane region" description="Helical" evidence="1">
    <location>
        <begin position="159"/>
        <end position="182"/>
    </location>
</feature>
<keyword evidence="1" id="KW-1133">Transmembrane helix</keyword>
<feature type="transmembrane region" description="Helical" evidence="1">
    <location>
        <begin position="273"/>
        <end position="293"/>
    </location>
</feature>
<accession>A0A9P1IDF3</accession>
<feature type="transmembrane region" description="Helical" evidence="1">
    <location>
        <begin position="67"/>
        <end position="88"/>
    </location>
</feature>
<feature type="transmembrane region" description="Helical" evidence="1">
    <location>
        <begin position="242"/>
        <end position="261"/>
    </location>
</feature>
<evidence type="ECO:0000313" key="2">
    <source>
        <dbReference type="EMBL" id="CAI5442588.1"/>
    </source>
</evidence>
<proteinExistence type="predicted"/>
<dbReference type="EMBL" id="CANHGI010000002">
    <property type="protein sequence ID" value="CAI5442588.1"/>
    <property type="molecule type" value="Genomic_DNA"/>
</dbReference>